<keyword evidence="3" id="KW-1185">Reference proteome</keyword>
<dbReference type="Gene3D" id="3.50.50.60">
    <property type="entry name" value="FAD/NAD(P)-binding domain"/>
    <property type="match status" value="1"/>
</dbReference>
<evidence type="ECO:0000313" key="3">
    <source>
        <dbReference type="Proteomes" id="UP001236500"/>
    </source>
</evidence>
<accession>A0ABY8NEL2</accession>
<dbReference type="SUPFAM" id="SSF51905">
    <property type="entry name" value="FAD/NAD(P)-binding domain"/>
    <property type="match status" value="1"/>
</dbReference>
<dbReference type="Gene3D" id="1.10.405.20">
    <property type="match status" value="1"/>
</dbReference>
<reference evidence="2 3" key="1">
    <citation type="submission" date="2023-02" db="EMBL/GenBank/DDBJ databases">
        <title>Description and genomic characterization of Microbulbifer bruguierae sp. nov., isolated from the sediment of mangrove plant Bruguiera sexangula.</title>
        <authorList>
            <person name="Long M."/>
        </authorList>
    </citation>
    <scope>NUCLEOTIDE SEQUENCE [LARGE SCALE GENOMIC DNA]</scope>
    <source>
        <strain evidence="2 3">H12</strain>
    </source>
</reference>
<protein>
    <submittedName>
        <fullName evidence="2">FAD-dependent oxidoreductase</fullName>
    </submittedName>
</protein>
<name>A0ABY8NEL2_9GAMM</name>
<evidence type="ECO:0000259" key="1">
    <source>
        <dbReference type="Pfam" id="PF01593"/>
    </source>
</evidence>
<evidence type="ECO:0000313" key="2">
    <source>
        <dbReference type="EMBL" id="WGL16880.1"/>
    </source>
</evidence>
<organism evidence="2 3">
    <name type="scientific">Microbulbifer bruguierae</name>
    <dbReference type="NCBI Taxonomy" id="3029061"/>
    <lineage>
        <taxon>Bacteria</taxon>
        <taxon>Pseudomonadati</taxon>
        <taxon>Pseudomonadota</taxon>
        <taxon>Gammaproteobacteria</taxon>
        <taxon>Cellvibrionales</taxon>
        <taxon>Microbulbiferaceae</taxon>
        <taxon>Microbulbifer</taxon>
    </lineage>
</organism>
<dbReference type="Proteomes" id="UP001236500">
    <property type="component" value="Chromosome"/>
</dbReference>
<dbReference type="InterPro" id="IPR050464">
    <property type="entry name" value="Zeta_carotene_desat/Oxidored"/>
</dbReference>
<dbReference type="PANTHER" id="PTHR42923:SF17">
    <property type="entry name" value="AMINE OXIDASE DOMAIN-CONTAINING PROTEIN"/>
    <property type="match status" value="1"/>
</dbReference>
<sequence length="420" mass="47737">MRIAIVGSGIAGLTAAFLLERKYQVTLFEAGDRLGGHTATVDVDEDGRKLAVDTGFIVFNDWTYPNFIKLIQQLGVESQPTDMGFSVAAPEDNFEYAGNSVNSLFAQRRNLIDGGHWRMLRDIVRFNRDAVADWKQGALDEEMTLGNYLTSNNYSSEFAYRYLVPMGSAIWSASMARMLDFSVHFFIRFFYNHGLLNLFNRPQWRVIKGGSRTYIDPLTEGFRDRIRLSCPVTRIRRTEAGVQLTFRDAEGGERSESFDEVVLACHSDQALSMLQDPSVEESDILAQIPYEKNSVVLHTDTSLLPSRKTAWASWNYRLQGAQDQLPVLTYNMNILQRLNSKHTYCVTLNADSAIDPQKILQRFEYDHPQFSAEGNKAQSRWREINGVRRTWFCGAYWANGFHEDGVVSAIRVARGLGVEF</sequence>
<dbReference type="PANTHER" id="PTHR42923">
    <property type="entry name" value="PROTOPORPHYRINOGEN OXIDASE"/>
    <property type="match status" value="1"/>
</dbReference>
<dbReference type="InterPro" id="IPR002937">
    <property type="entry name" value="Amino_oxidase"/>
</dbReference>
<dbReference type="Pfam" id="PF01593">
    <property type="entry name" value="Amino_oxidase"/>
    <property type="match status" value="1"/>
</dbReference>
<gene>
    <name evidence="2" type="ORF">PVT68_00945</name>
</gene>
<dbReference type="Gene3D" id="3.30.70.1990">
    <property type="match status" value="1"/>
</dbReference>
<feature type="domain" description="Amine oxidase" evidence="1">
    <location>
        <begin position="10"/>
        <end position="298"/>
    </location>
</feature>
<dbReference type="EMBL" id="CP118605">
    <property type="protein sequence ID" value="WGL16880.1"/>
    <property type="molecule type" value="Genomic_DNA"/>
</dbReference>
<dbReference type="InterPro" id="IPR036188">
    <property type="entry name" value="FAD/NAD-bd_sf"/>
</dbReference>
<dbReference type="RefSeq" id="WP_280320700.1">
    <property type="nucleotide sequence ID" value="NZ_CP118605.1"/>
</dbReference>
<proteinExistence type="predicted"/>